<name>A0A1I4DXW7_9ACTN</name>
<gene>
    <name evidence="2" type="ORF">SAMN05192584_11168</name>
</gene>
<protein>
    <submittedName>
        <fullName evidence="2">Uncharacterized protein</fullName>
    </submittedName>
</protein>
<dbReference type="Proteomes" id="UP000198928">
    <property type="component" value="Unassembled WGS sequence"/>
</dbReference>
<evidence type="ECO:0000256" key="1">
    <source>
        <dbReference type="SAM" id="MobiDB-lite"/>
    </source>
</evidence>
<dbReference type="EMBL" id="FOSG01000011">
    <property type="protein sequence ID" value="SFK98432.1"/>
    <property type="molecule type" value="Genomic_DNA"/>
</dbReference>
<feature type="region of interest" description="Disordered" evidence="1">
    <location>
        <begin position="171"/>
        <end position="192"/>
    </location>
</feature>
<organism evidence="2 3">
    <name type="scientific">Streptomyces pini</name>
    <dbReference type="NCBI Taxonomy" id="1520580"/>
    <lineage>
        <taxon>Bacteria</taxon>
        <taxon>Bacillati</taxon>
        <taxon>Actinomycetota</taxon>
        <taxon>Actinomycetes</taxon>
        <taxon>Kitasatosporales</taxon>
        <taxon>Streptomycetaceae</taxon>
        <taxon>Streptomyces</taxon>
    </lineage>
</organism>
<evidence type="ECO:0000313" key="3">
    <source>
        <dbReference type="Proteomes" id="UP000198928"/>
    </source>
</evidence>
<accession>A0A1I4DXW7</accession>
<proteinExistence type="predicted"/>
<reference evidence="3" key="1">
    <citation type="submission" date="2016-10" db="EMBL/GenBank/DDBJ databases">
        <authorList>
            <person name="Varghese N."/>
            <person name="Submissions S."/>
        </authorList>
    </citation>
    <scope>NUCLEOTIDE SEQUENCE [LARGE SCALE GENOMIC DNA]</scope>
    <source>
        <strain evidence="3">PL19</strain>
    </source>
</reference>
<evidence type="ECO:0000313" key="2">
    <source>
        <dbReference type="EMBL" id="SFK98432.1"/>
    </source>
</evidence>
<keyword evidence="3" id="KW-1185">Reference proteome</keyword>
<dbReference type="AlphaFoldDB" id="A0A1I4DXW7"/>
<sequence>MTAAAPRCGCERRRPDVRLRAAASGNLWYALNAAKFSNVVDTARIGRGELEIIVSERNTLARSLHDLGMGAWFGGSLMGAVGLNGVAREWEDAAAGDRIASTGWAKWTPVNGLAIAAHLAGAVSLLASNMYRVEHQRGVGASSALKTVLTGAALAATAYSRVMGKKLEMATSTDPDKAAGSQHHPASMEDAERQLRWAQWSIPVLTGALTVVSALQGEQQKPVEQKAGMMRKATARLGMG</sequence>